<keyword evidence="2" id="KW-1185">Reference proteome</keyword>
<accession>A0A368GWG6</accession>
<name>A0A368GWG6_ANCCA</name>
<dbReference type="Proteomes" id="UP000252519">
    <property type="component" value="Unassembled WGS sequence"/>
</dbReference>
<dbReference type="EMBL" id="JOJR01000043">
    <property type="protein sequence ID" value="RCN48706.1"/>
    <property type="molecule type" value="Genomic_DNA"/>
</dbReference>
<reference evidence="1 2" key="1">
    <citation type="submission" date="2014-10" db="EMBL/GenBank/DDBJ databases">
        <title>Draft genome of the hookworm Ancylostoma caninum.</title>
        <authorList>
            <person name="Mitreva M."/>
        </authorList>
    </citation>
    <scope>NUCLEOTIDE SEQUENCE [LARGE SCALE GENOMIC DNA]</scope>
    <source>
        <strain evidence="1 2">Baltimore</strain>
    </source>
</reference>
<gene>
    <name evidence="1" type="ORF">ANCCAN_05168</name>
</gene>
<comment type="caution">
    <text evidence="1">The sequence shown here is derived from an EMBL/GenBank/DDBJ whole genome shotgun (WGS) entry which is preliminary data.</text>
</comment>
<organism evidence="1 2">
    <name type="scientific">Ancylostoma caninum</name>
    <name type="common">Dog hookworm</name>
    <dbReference type="NCBI Taxonomy" id="29170"/>
    <lineage>
        <taxon>Eukaryota</taxon>
        <taxon>Metazoa</taxon>
        <taxon>Ecdysozoa</taxon>
        <taxon>Nematoda</taxon>
        <taxon>Chromadorea</taxon>
        <taxon>Rhabditida</taxon>
        <taxon>Rhabditina</taxon>
        <taxon>Rhabditomorpha</taxon>
        <taxon>Strongyloidea</taxon>
        <taxon>Ancylostomatidae</taxon>
        <taxon>Ancylostomatinae</taxon>
        <taxon>Ancylostoma</taxon>
    </lineage>
</organism>
<dbReference type="AlphaFoldDB" id="A0A368GWG6"/>
<proteinExistence type="predicted"/>
<evidence type="ECO:0000313" key="1">
    <source>
        <dbReference type="EMBL" id="RCN48706.1"/>
    </source>
</evidence>
<evidence type="ECO:0000313" key="2">
    <source>
        <dbReference type="Proteomes" id="UP000252519"/>
    </source>
</evidence>
<dbReference type="OrthoDB" id="5827855at2759"/>
<sequence length="230" mass="25372">MPIRNKLRKSNSVNTTISECSKELRDLPDDDYNQLLASVAGWPEKESGVLTPGAGAGEVRSSKKLTPAAKSCLDKIFNEVRSTSIGEPELGTNTYFGGLSSYMSRRTEAYSAFTPTKKKPVRYEKEDMKFIDEDNDVEMMDLSGTNTTTRTFVRGNREHTATEYTDTDIELGSSQCVDDSRHGVLNGWNEIFCGMASPYNDSVISTISYASALIEARYDIGSRKLGTIGI</sequence>
<protein>
    <submittedName>
        <fullName evidence="1">Uncharacterized protein</fullName>
    </submittedName>
</protein>